<dbReference type="EMBL" id="CAJNOR010001551">
    <property type="protein sequence ID" value="CAF1162605.1"/>
    <property type="molecule type" value="Genomic_DNA"/>
</dbReference>
<evidence type="ECO:0000313" key="2">
    <source>
        <dbReference type="Proteomes" id="UP000663828"/>
    </source>
</evidence>
<dbReference type="Proteomes" id="UP000663828">
    <property type="component" value="Unassembled WGS sequence"/>
</dbReference>
<keyword evidence="2" id="KW-1185">Reference proteome</keyword>
<gene>
    <name evidence="1" type="ORF">XAT740_LOCUS21568</name>
</gene>
<evidence type="ECO:0000313" key="1">
    <source>
        <dbReference type="EMBL" id="CAF1162605.1"/>
    </source>
</evidence>
<sequence length="353" mass="41413">MVQFNMTFEEQIRTNSKRFQQLMKQLSDTEWSETALADAKSRLTACVREIHASQVKIKSCQIAVDKQHQRFVAIKKIGVRYVWYKVRRRYGQLVDEQAKAWLREFRKCQDEQQRLTALKEEIVVSQKHLHHCQHNYEQYTQTRQELNELLDQLFSLAEPPHPYEDALKQDIKKKQEYLLILQGNSRIFRHVFHILTKAHRAILIAQQAIAGALNMNTLDKFSRYIFGRTIINSYLFKAKDASSQVQELLKEVKDIRSDLSLLSHVYIQNDDMILNTLFDNLCKKKLDESSNDIASLHTMLFAAFNQIKEQMEKCEVERNQTIKDVNRLTKIHFVLRCAIVIGAIESSSADLWP</sequence>
<organism evidence="1 2">
    <name type="scientific">Adineta ricciae</name>
    <name type="common">Rotifer</name>
    <dbReference type="NCBI Taxonomy" id="249248"/>
    <lineage>
        <taxon>Eukaryota</taxon>
        <taxon>Metazoa</taxon>
        <taxon>Spiralia</taxon>
        <taxon>Gnathifera</taxon>
        <taxon>Rotifera</taxon>
        <taxon>Eurotatoria</taxon>
        <taxon>Bdelloidea</taxon>
        <taxon>Adinetida</taxon>
        <taxon>Adinetidae</taxon>
        <taxon>Adineta</taxon>
    </lineage>
</organism>
<comment type="caution">
    <text evidence="1">The sequence shown here is derived from an EMBL/GenBank/DDBJ whole genome shotgun (WGS) entry which is preliminary data.</text>
</comment>
<accession>A0A814TNK5</accession>
<proteinExistence type="predicted"/>
<name>A0A814TNK5_ADIRI</name>
<protein>
    <submittedName>
        <fullName evidence="1">Uncharacterized protein</fullName>
    </submittedName>
</protein>
<dbReference type="AlphaFoldDB" id="A0A814TNK5"/>
<reference evidence="1" key="1">
    <citation type="submission" date="2021-02" db="EMBL/GenBank/DDBJ databases">
        <authorList>
            <person name="Nowell W R."/>
        </authorList>
    </citation>
    <scope>NUCLEOTIDE SEQUENCE</scope>
</reference>